<dbReference type="Gene3D" id="2.120.10.30">
    <property type="entry name" value="TolB, C-terminal domain"/>
    <property type="match status" value="1"/>
</dbReference>
<dbReference type="PANTHER" id="PTHR47572">
    <property type="entry name" value="LIPOPROTEIN-RELATED"/>
    <property type="match status" value="1"/>
</dbReference>
<keyword evidence="3" id="KW-1185">Reference proteome</keyword>
<name>A0A9X4QRQ6_9BACL</name>
<dbReference type="Proteomes" id="UP001153404">
    <property type="component" value="Unassembled WGS sequence"/>
</dbReference>
<organism evidence="2 3">
    <name type="scientific">Cohnella rhizosphaerae</name>
    <dbReference type="NCBI Taxonomy" id="1457232"/>
    <lineage>
        <taxon>Bacteria</taxon>
        <taxon>Bacillati</taxon>
        <taxon>Bacillota</taxon>
        <taxon>Bacilli</taxon>
        <taxon>Bacillales</taxon>
        <taxon>Paenibacillaceae</taxon>
        <taxon>Cohnella</taxon>
    </lineage>
</organism>
<dbReference type="InterPro" id="IPR013658">
    <property type="entry name" value="SGL"/>
</dbReference>
<accession>A0A9X4QRQ6</accession>
<sequence length="278" mass="30796">MTEKCYVSRPFTEPHRFTSAIEGPACDKAGNLYAVNYERRHTVGKITPDGAGSLFLELDGGSTGCGMRFNRDGDLLIADHTGHHILKVDMRTKETAIYAHEPLMNQPNDLAIAADGILFASDPDWKTSTGQLWKIHTDGKVSLLEADMGTTNGIEISPDEKTLYVNETVQRKIWAYDLSASKEIGNKRLFIAFPDFGMDGMRCDMAGNLYVTRIGKGCVAQINPRGEVMREIPLHGKNCTNLTFGGADGRTCYVTMADRGNIESFRSEFPGRCWALFR</sequence>
<protein>
    <submittedName>
        <fullName evidence="2">SMP-30/gluconolactonase/LRE family protein</fullName>
    </submittedName>
</protein>
<proteinExistence type="predicted"/>
<dbReference type="Pfam" id="PF08450">
    <property type="entry name" value="SGL"/>
    <property type="match status" value="1"/>
</dbReference>
<dbReference type="SUPFAM" id="SSF63829">
    <property type="entry name" value="Calcium-dependent phosphotriesterase"/>
    <property type="match status" value="1"/>
</dbReference>
<comment type="caution">
    <text evidence="2">The sequence shown here is derived from an EMBL/GenBank/DDBJ whole genome shotgun (WGS) entry which is preliminary data.</text>
</comment>
<evidence type="ECO:0000259" key="1">
    <source>
        <dbReference type="Pfam" id="PF08450"/>
    </source>
</evidence>
<gene>
    <name evidence="2" type="ORF">OMP40_03155</name>
</gene>
<evidence type="ECO:0000313" key="3">
    <source>
        <dbReference type="Proteomes" id="UP001153404"/>
    </source>
</evidence>
<dbReference type="PANTHER" id="PTHR47572:SF5">
    <property type="entry name" value="BLR2277 PROTEIN"/>
    <property type="match status" value="1"/>
</dbReference>
<dbReference type="EMBL" id="JAPDIA010000001">
    <property type="protein sequence ID" value="MDG0808513.1"/>
    <property type="molecule type" value="Genomic_DNA"/>
</dbReference>
<reference evidence="2" key="1">
    <citation type="submission" date="2022-10" db="EMBL/GenBank/DDBJ databases">
        <title>Comparative genomic analysis of Cohnella hashimotonis sp. nov., isolated from the International Space Station.</title>
        <authorList>
            <person name="Simpson A."/>
            <person name="Venkateswaran K."/>
        </authorList>
    </citation>
    <scope>NUCLEOTIDE SEQUENCE</scope>
    <source>
        <strain evidence="2">DSM 28161</strain>
    </source>
</reference>
<dbReference type="RefSeq" id="WP_277529051.1">
    <property type="nucleotide sequence ID" value="NZ_JAPDIA010000001.1"/>
</dbReference>
<dbReference type="InterPro" id="IPR051262">
    <property type="entry name" value="SMP-30/CGR1_Lactonase"/>
</dbReference>
<evidence type="ECO:0000313" key="2">
    <source>
        <dbReference type="EMBL" id="MDG0808513.1"/>
    </source>
</evidence>
<dbReference type="AlphaFoldDB" id="A0A9X4QRQ6"/>
<feature type="domain" description="SMP-30/Gluconolactonase/LRE-like region" evidence="1">
    <location>
        <begin position="22"/>
        <end position="257"/>
    </location>
</feature>
<dbReference type="InterPro" id="IPR011042">
    <property type="entry name" value="6-blade_b-propeller_TolB-like"/>
</dbReference>